<dbReference type="RefSeq" id="XP_017770426.1">
    <property type="nucleotide sequence ID" value="XM_017914937.1"/>
</dbReference>
<dbReference type="SUPFAM" id="SSF49879">
    <property type="entry name" value="SMAD/FHA domain"/>
    <property type="match status" value="1"/>
</dbReference>
<keyword evidence="3" id="KW-0812">Transmembrane</keyword>
<dbReference type="Proteomes" id="UP000695000">
    <property type="component" value="Unplaced"/>
</dbReference>
<dbReference type="PROSITE" id="PS50006">
    <property type="entry name" value="FHA_DOMAIN"/>
    <property type="match status" value="1"/>
</dbReference>
<feature type="coiled-coil region" evidence="1">
    <location>
        <begin position="190"/>
        <end position="370"/>
    </location>
</feature>
<protein>
    <submittedName>
        <fullName evidence="6">Sarcolemmal membrane-associated protein isoform X1</fullName>
    </submittedName>
</protein>
<gene>
    <name evidence="6" type="primary">LOC108558125</name>
</gene>
<dbReference type="InterPro" id="IPR051176">
    <property type="entry name" value="Cent_Immune-Sig_Mod"/>
</dbReference>
<evidence type="ECO:0000259" key="4">
    <source>
        <dbReference type="PROSITE" id="PS50006"/>
    </source>
</evidence>
<feature type="compositionally biased region" description="Basic and acidic residues" evidence="2">
    <location>
        <begin position="466"/>
        <end position="477"/>
    </location>
</feature>
<feature type="transmembrane region" description="Helical" evidence="3">
    <location>
        <begin position="662"/>
        <end position="680"/>
    </location>
</feature>
<feature type="coiled-coil region" evidence="1">
    <location>
        <begin position="567"/>
        <end position="638"/>
    </location>
</feature>
<dbReference type="InterPro" id="IPR008984">
    <property type="entry name" value="SMAD_FHA_dom_sf"/>
</dbReference>
<dbReference type="InterPro" id="IPR000253">
    <property type="entry name" value="FHA_dom"/>
</dbReference>
<evidence type="ECO:0000313" key="6">
    <source>
        <dbReference type="RefSeq" id="XP_017770426.1"/>
    </source>
</evidence>
<keyword evidence="3" id="KW-1133">Transmembrane helix</keyword>
<keyword evidence="1" id="KW-0175">Coiled coil</keyword>
<sequence length="685" mass="77988">MVVVSESWMKNIQYESYLMNNSNSMVIPATNTMTAKAVLICRENSHPFQDRTLSLEEPIKIGRSVARARSTPTNAIFDCKVLSRHHALLWYENGKFFLQDTKSSNGTFVNNNKLSSVESESHEVSSGDIVQFGVDVVENNNRKVTHGCIIATLKLYLPDGKEAKASPSFAEGNRHGVVPLDELYKLNQIIQEASQREQCLEKKLRALQRVVDSTRQAADESWQACVVEERLLSRIATLEKQLSQANKGSGDDRLREEITKLQEDRTQYQTAAKEVLRKLHADRLAAVARATEQERSRISAENESLLAKEQLEQVQTELQEVAQKLTEAWKKADEERLNFTEKEKELQDKLEEELKNIDKLQNNVGLSENQTEFESKLIFDEYAKFKEFKQFENEEGEGDQTNRNVPGEPQQNHINLTVAPVSEHVNNNNQASEEDDDEEDDDDSTDCNSVNEVNINDCEPEESENKDELVKGKENEIEKKEECELADEVEEVRRPKAVDTRTLKYHNQSAQNELKKQIEQMSIVSCADKTKIALLEKSLMTEKETISYLTSKQTSLKEDLAFIEAKYVESASESDSLKKKIEALQAELSKAVALTMTTEKATQIDQLAVEKSDNISQVQELEEDLVSLKERYAAITEEKIAINKDMLNLHDKYNALRDRSHNVLFCYIAPLVLMVLYLLISSMFS</sequence>
<evidence type="ECO:0000256" key="3">
    <source>
        <dbReference type="SAM" id="Phobius"/>
    </source>
</evidence>
<name>A0ABM1M776_NICVS</name>
<evidence type="ECO:0000313" key="5">
    <source>
        <dbReference type="Proteomes" id="UP000695000"/>
    </source>
</evidence>
<accession>A0ABM1M776</accession>
<feature type="domain" description="FHA" evidence="4">
    <location>
        <begin position="59"/>
        <end position="114"/>
    </location>
</feature>
<dbReference type="CDD" id="cd21911">
    <property type="entry name" value="CC1_SLMAP"/>
    <property type="match status" value="1"/>
</dbReference>
<keyword evidence="5" id="KW-1185">Reference proteome</keyword>
<feature type="compositionally biased region" description="Acidic residues" evidence="2">
    <location>
        <begin position="432"/>
        <end position="445"/>
    </location>
</feature>
<evidence type="ECO:0000256" key="2">
    <source>
        <dbReference type="SAM" id="MobiDB-lite"/>
    </source>
</evidence>
<dbReference type="PANTHER" id="PTHR15715:SF37">
    <property type="entry name" value="LD47843P"/>
    <property type="match status" value="1"/>
</dbReference>
<dbReference type="Gene3D" id="2.60.200.20">
    <property type="match status" value="1"/>
</dbReference>
<organism evidence="5 6">
    <name type="scientific">Nicrophorus vespilloides</name>
    <name type="common">Boreal carrion beetle</name>
    <dbReference type="NCBI Taxonomy" id="110193"/>
    <lineage>
        <taxon>Eukaryota</taxon>
        <taxon>Metazoa</taxon>
        <taxon>Ecdysozoa</taxon>
        <taxon>Arthropoda</taxon>
        <taxon>Hexapoda</taxon>
        <taxon>Insecta</taxon>
        <taxon>Pterygota</taxon>
        <taxon>Neoptera</taxon>
        <taxon>Endopterygota</taxon>
        <taxon>Coleoptera</taxon>
        <taxon>Polyphaga</taxon>
        <taxon>Staphyliniformia</taxon>
        <taxon>Silphidae</taxon>
        <taxon>Nicrophorinae</taxon>
        <taxon>Nicrophorus</taxon>
    </lineage>
</organism>
<dbReference type="GeneID" id="108558125"/>
<reference evidence="6" key="1">
    <citation type="submission" date="2025-08" db="UniProtKB">
        <authorList>
            <consortium name="RefSeq"/>
        </authorList>
    </citation>
    <scope>IDENTIFICATION</scope>
    <source>
        <tissue evidence="6">Whole Larva</tissue>
    </source>
</reference>
<dbReference type="PANTHER" id="PTHR15715">
    <property type="entry name" value="CENTROSOMAL PROTEIN OF 170 KDA"/>
    <property type="match status" value="1"/>
</dbReference>
<dbReference type="SMART" id="SM00240">
    <property type="entry name" value="FHA"/>
    <property type="match status" value="1"/>
</dbReference>
<proteinExistence type="predicted"/>
<dbReference type="CDD" id="cd22679">
    <property type="entry name" value="FHA_SLMAP"/>
    <property type="match status" value="1"/>
</dbReference>
<keyword evidence="3" id="KW-0472">Membrane</keyword>
<evidence type="ECO:0000256" key="1">
    <source>
        <dbReference type="SAM" id="Coils"/>
    </source>
</evidence>
<feature type="region of interest" description="Disordered" evidence="2">
    <location>
        <begin position="418"/>
        <end position="477"/>
    </location>
</feature>
<dbReference type="Pfam" id="PF00498">
    <property type="entry name" value="FHA"/>
    <property type="match status" value="1"/>
</dbReference>